<protein>
    <submittedName>
        <fullName evidence="1">Uncharacterized protein</fullName>
    </submittedName>
</protein>
<accession>A0A087B4Y3</accession>
<name>A0A087B4Y3_9BIFI</name>
<evidence type="ECO:0000313" key="1">
    <source>
        <dbReference type="EMBL" id="KFI66083.1"/>
    </source>
</evidence>
<dbReference type="Proteomes" id="UP000029067">
    <property type="component" value="Unassembled WGS sequence"/>
</dbReference>
<evidence type="ECO:0000313" key="2">
    <source>
        <dbReference type="Proteomes" id="UP000029067"/>
    </source>
</evidence>
<proteinExistence type="predicted"/>
<keyword evidence="2" id="KW-1185">Reference proteome</keyword>
<dbReference type="EMBL" id="JGYV01000001">
    <property type="protein sequence ID" value="KFI66083.1"/>
    <property type="molecule type" value="Genomic_DNA"/>
</dbReference>
<organism evidence="1 2">
    <name type="scientific">Bifidobacterium cuniculi</name>
    <dbReference type="NCBI Taxonomy" id="1688"/>
    <lineage>
        <taxon>Bacteria</taxon>
        <taxon>Bacillati</taxon>
        <taxon>Actinomycetota</taxon>
        <taxon>Actinomycetes</taxon>
        <taxon>Bifidobacteriales</taxon>
        <taxon>Bifidobacteriaceae</taxon>
        <taxon>Bifidobacterium</taxon>
    </lineage>
</organism>
<gene>
    <name evidence="1" type="ORF">BCUN_0585</name>
</gene>
<dbReference type="RefSeq" id="WP_274518371.1">
    <property type="nucleotide sequence ID" value="NZ_JGYV01000001.1"/>
</dbReference>
<dbReference type="AlphaFoldDB" id="A0A087B4Y3"/>
<reference evidence="1 2" key="1">
    <citation type="submission" date="2014-03" db="EMBL/GenBank/DDBJ databases">
        <title>Genomics of Bifidobacteria.</title>
        <authorList>
            <person name="Ventura M."/>
            <person name="Milani C."/>
            <person name="Lugli G.A."/>
        </authorList>
    </citation>
    <scope>NUCLEOTIDE SEQUENCE [LARGE SCALE GENOMIC DNA]</scope>
    <source>
        <strain evidence="1 2">LMG 10738</strain>
    </source>
</reference>
<comment type="caution">
    <text evidence="1">The sequence shown here is derived from an EMBL/GenBank/DDBJ whole genome shotgun (WGS) entry which is preliminary data.</text>
</comment>
<sequence length="43" mass="4950">MRDRACLAGLFDAMAQMPPEQVEAMFSQDTIQAFNEWKEQANE</sequence>